<accession>A0A1W2DXI9</accession>
<reference evidence="2 3" key="1">
    <citation type="submission" date="2017-04" db="EMBL/GenBank/DDBJ databases">
        <authorList>
            <person name="Afonso C.L."/>
            <person name="Miller P.J."/>
            <person name="Scott M.A."/>
            <person name="Spackman E."/>
            <person name="Goraichik I."/>
            <person name="Dimitrov K.M."/>
            <person name="Suarez D.L."/>
            <person name="Swayne D.E."/>
        </authorList>
    </citation>
    <scope>NUCLEOTIDE SEQUENCE [LARGE SCALE GENOMIC DNA]</scope>
    <source>
        <strain evidence="2 3">CGMCC 1.12644</strain>
    </source>
</reference>
<evidence type="ECO:0000313" key="3">
    <source>
        <dbReference type="Proteomes" id="UP000192330"/>
    </source>
</evidence>
<organism evidence="2 3">
    <name type="scientific">Primorskyibacter flagellatus</name>
    <dbReference type="NCBI Taxonomy" id="1387277"/>
    <lineage>
        <taxon>Bacteria</taxon>
        <taxon>Pseudomonadati</taxon>
        <taxon>Pseudomonadota</taxon>
        <taxon>Alphaproteobacteria</taxon>
        <taxon>Rhodobacterales</taxon>
        <taxon>Roseobacteraceae</taxon>
        <taxon>Primorskyibacter</taxon>
    </lineage>
</organism>
<gene>
    <name evidence="2" type="ORF">SAMN06295998_11943</name>
</gene>
<protein>
    <submittedName>
        <fullName evidence="2">Transposase DDE domain-containing protein</fullName>
    </submittedName>
</protein>
<keyword evidence="3" id="KW-1185">Reference proteome</keyword>
<dbReference type="AlphaFoldDB" id="A0A1W2DXI9"/>
<dbReference type="Pfam" id="PF13586">
    <property type="entry name" value="DDE_Tnp_1_2"/>
    <property type="match status" value="1"/>
</dbReference>
<sequence>MIADAGYESKGLSQDLKDRNGWKLTIVKRKEQAFKIAGLNWIVERSFAWLGRHRRLSKDYEYRVQTSETLITIAACAQMVRRIAPR</sequence>
<dbReference type="PANTHER" id="PTHR30007:SF0">
    <property type="entry name" value="TRANSPOSASE"/>
    <property type="match status" value="1"/>
</dbReference>
<proteinExistence type="predicted"/>
<dbReference type="Proteomes" id="UP000192330">
    <property type="component" value="Unassembled WGS sequence"/>
</dbReference>
<feature type="domain" description="Transposase DDE" evidence="1">
    <location>
        <begin position="3"/>
        <end position="77"/>
    </location>
</feature>
<evidence type="ECO:0000313" key="2">
    <source>
        <dbReference type="EMBL" id="SMD02240.1"/>
    </source>
</evidence>
<dbReference type="InterPro" id="IPR025668">
    <property type="entry name" value="Tnp_DDE_dom"/>
</dbReference>
<dbReference type="EMBL" id="FWYD01000019">
    <property type="protein sequence ID" value="SMD02240.1"/>
    <property type="molecule type" value="Genomic_DNA"/>
</dbReference>
<dbReference type="STRING" id="1387277.SAMN06295998_11943"/>
<evidence type="ECO:0000259" key="1">
    <source>
        <dbReference type="Pfam" id="PF13586"/>
    </source>
</evidence>
<dbReference type="PANTHER" id="PTHR30007">
    <property type="entry name" value="PHP DOMAIN PROTEIN"/>
    <property type="match status" value="1"/>
</dbReference>
<name>A0A1W2DXI9_9RHOB</name>